<gene>
    <name evidence="4" type="primary">cysH</name>
    <name evidence="6" type="ORF">FB458_3302</name>
</gene>
<feature type="binding site" evidence="4">
    <location>
        <position position="141"/>
    </location>
    <ligand>
        <name>[4Fe-4S] cluster</name>
        <dbReference type="ChEBI" id="CHEBI:49883"/>
    </ligand>
</feature>
<dbReference type="InterPro" id="IPR002500">
    <property type="entry name" value="PAPS_reduct_dom"/>
</dbReference>
<sequence>MTVTVPRTGEATRAETLRDLVEEGSRVVGDLGPGREPATYEERVEMARRALRWAHETFGEALTVASSMGDTVMVHLAGTTIPGCDVFFLDTGYHFAETIGTRDAYDVMLPIRVRTVLPLLSVKQQDVEYGPRLHDRDPDLCCALRKVEPLQRALRGRQAWVSGLRRDESPSRADTPVVGWDAKREMVKLNPLATWTHDDVERFVAEEGVFENPLKHEGYASIGCGPCTRAIKPGEDERAGRWAGSAKTECGLHT</sequence>
<comment type="similarity">
    <text evidence="1 4">Belongs to the PAPS reductase family. CysH subfamily.</text>
</comment>
<evidence type="ECO:0000256" key="2">
    <source>
        <dbReference type="ARBA" id="ARBA00023002"/>
    </source>
</evidence>
<dbReference type="PIRSF" id="PIRSF000857">
    <property type="entry name" value="PAPS_reductase"/>
    <property type="match status" value="1"/>
</dbReference>
<dbReference type="HAMAP" id="MF_00063">
    <property type="entry name" value="CysH"/>
    <property type="match status" value="1"/>
</dbReference>
<keyword evidence="4" id="KW-0479">Metal-binding</keyword>
<dbReference type="AlphaFoldDB" id="A0A542E4B1"/>
<keyword evidence="4" id="KW-0963">Cytoplasm</keyword>
<comment type="caution">
    <text evidence="6">The sequence shown here is derived from an EMBL/GenBank/DDBJ whole genome shotgun (WGS) entry which is preliminary data.</text>
</comment>
<evidence type="ECO:0000259" key="5">
    <source>
        <dbReference type="Pfam" id="PF01507"/>
    </source>
</evidence>
<dbReference type="GO" id="GO:0004604">
    <property type="term" value="F:phosphoadenylyl-sulfate reductase (thioredoxin) activity"/>
    <property type="evidence" value="ECO:0007669"/>
    <property type="project" value="UniProtKB-UniRule"/>
</dbReference>
<comment type="cofactor">
    <cofactor evidence="4">
        <name>[4Fe-4S] cluster</name>
        <dbReference type="ChEBI" id="CHEBI:49883"/>
    </cofactor>
    <text evidence="4">Binds 1 [4Fe-4S] cluster per subunit.</text>
</comment>
<dbReference type="CDD" id="cd23945">
    <property type="entry name" value="PAPS_reductase"/>
    <property type="match status" value="1"/>
</dbReference>
<feature type="binding site" evidence="4">
    <location>
        <position position="227"/>
    </location>
    <ligand>
        <name>[4Fe-4S] cluster</name>
        <dbReference type="ChEBI" id="CHEBI:49883"/>
    </ligand>
</feature>
<dbReference type="OrthoDB" id="9794018at2"/>
<keyword evidence="4" id="KW-0408">Iron</keyword>
<dbReference type="GO" id="GO:0070814">
    <property type="term" value="P:hydrogen sulfide biosynthetic process"/>
    <property type="evidence" value="ECO:0007669"/>
    <property type="project" value="UniProtKB-UniRule"/>
</dbReference>
<feature type="domain" description="Phosphoadenosine phosphosulphate reductase" evidence="5">
    <location>
        <begin position="64"/>
        <end position="230"/>
    </location>
</feature>
<accession>A0A542E4B1</accession>
<evidence type="ECO:0000256" key="3">
    <source>
        <dbReference type="ARBA" id="ARBA00024327"/>
    </source>
</evidence>
<keyword evidence="7" id="KW-1185">Reference proteome</keyword>
<dbReference type="Gene3D" id="3.40.50.620">
    <property type="entry name" value="HUPs"/>
    <property type="match status" value="1"/>
</dbReference>
<comment type="function">
    <text evidence="4">Catalyzes the formation of sulfite from adenosine 5'-phosphosulfate (APS) using thioredoxin as an electron donor.</text>
</comment>
<dbReference type="GO" id="GO:0046872">
    <property type="term" value="F:metal ion binding"/>
    <property type="evidence" value="ECO:0007669"/>
    <property type="project" value="UniProtKB-KW"/>
</dbReference>
<dbReference type="SUPFAM" id="SSF52402">
    <property type="entry name" value="Adenine nucleotide alpha hydrolases-like"/>
    <property type="match status" value="1"/>
</dbReference>
<dbReference type="Pfam" id="PF01507">
    <property type="entry name" value="PAPS_reduct"/>
    <property type="match status" value="1"/>
</dbReference>
<comment type="catalytic activity">
    <reaction evidence="4">
        <text>[thioredoxin]-disulfide + sulfite + AMP + 2 H(+) = adenosine 5'-phosphosulfate + [thioredoxin]-dithiol</text>
        <dbReference type="Rhea" id="RHEA:21976"/>
        <dbReference type="Rhea" id="RHEA-COMP:10698"/>
        <dbReference type="Rhea" id="RHEA-COMP:10700"/>
        <dbReference type="ChEBI" id="CHEBI:15378"/>
        <dbReference type="ChEBI" id="CHEBI:17359"/>
        <dbReference type="ChEBI" id="CHEBI:29950"/>
        <dbReference type="ChEBI" id="CHEBI:50058"/>
        <dbReference type="ChEBI" id="CHEBI:58243"/>
        <dbReference type="ChEBI" id="CHEBI:456215"/>
        <dbReference type="EC" id="1.8.4.10"/>
    </reaction>
</comment>
<dbReference type="PANTHER" id="PTHR46509">
    <property type="entry name" value="PHOSPHOADENOSINE PHOSPHOSULFATE REDUCTASE"/>
    <property type="match status" value="1"/>
</dbReference>
<reference evidence="6 7" key="1">
    <citation type="submission" date="2019-06" db="EMBL/GenBank/DDBJ databases">
        <title>Sequencing the genomes of 1000 actinobacteria strains.</title>
        <authorList>
            <person name="Klenk H.-P."/>
        </authorList>
    </citation>
    <scope>NUCLEOTIDE SEQUENCE [LARGE SCALE GENOMIC DNA]</scope>
    <source>
        <strain evidence="6 7">DSM 18607</strain>
    </source>
</reference>
<comment type="pathway">
    <text evidence="3 4">Sulfur metabolism; hydrogen sulfide biosynthesis; sulfite from sulfate.</text>
</comment>
<proteinExistence type="inferred from homology"/>
<feature type="binding site" evidence="4">
    <location>
        <position position="224"/>
    </location>
    <ligand>
        <name>[4Fe-4S] cluster</name>
        <dbReference type="ChEBI" id="CHEBI:49883"/>
    </ligand>
</feature>
<dbReference type="GO" id="GO:0043866">
    <property type="term" value="F:adenylyl-sulfate reductase (thioredoxin) activity"/>
    <property type="evidence" value="ECO:0007669"/>
    <property type="project" value="UniProtKB-EC"/>
</dbReference>
<comment type="subcellular location">
    <subcellularLocation>
        <location evidence="4">Cytoplasm</location>
    </subcellularLocation>
</comment>
<organism evidence="6 7">
    <name type="scientific">Lapillicoccus jejuensis</name>
    <dbReference type="NCBI Taxonomy" id="402171"/>
    <lineage>
        <taxon>Bacteria</taxon>
        <taxon>Bacillati</taxon>
        <taxon>Actinomycetota</taxon>
        <taxon>Actinomycetes</taxon>
        <taxon>Micrococcales</taxon>
        <taxon>Intrasporangiaceae</taxon>
        <taxon>Lapillicoccus</taxon>
    </lineage>
</organism>
<dbReference type="RefSeq" id="WP_141849445.1">
    <property type="nucleotide sequence ID" value="NZ_BAAAPR010000022.1"/>
</dbReference>
<dbReference type="GO" id="GO:0005737">
    <property type="term" value="C:cytoplasm"/>
    <property type="evidence" value="ECO:0007669"/>
    <property type="project" value="UniProtKB-SubCell"/>
</dbReference>
<dbReference type="EC" id="1.8.4.10" evidence="4"/>
<dbReference type="GO" id="GO:0051539">
    <property type="term" value="F:4 iron, 4 sulfur cluster binding"/>
    <property type="evidence" value="ECO:0007669"/>
    <property type="project" value="UniProtKB-UniRule"/>
</dbReference>
<feature type="binding site" evidence="4">
    <location>
        <position position="142"/>
    </location>
    <ligand>
        <name>[4Fe-4S] cluster</name>
        <dbReference type="ChEBI" id="CHEBI:49883"/>
    </ligand>
</feature>
<evidence type="ECO:0000313" key="6">
    <source>
        <dbReference type="EMBL" id="TQJ10183.1"/>
    </source>
</evidence>
<dbReference type="InterPro" id="IPR014729">
    <property type="entry name" value="Rossmann-like_a/b/a_fold"/>
</dbReference>
<evidence type="ECO:0000313" key="7">
    <source>
        <dbReference type="Proteomes" id="UP000317893"/>
    </source>
</evidence>
<protein>
    <recommendedName>
        <fullName evidence="4">Adenosine 5'-phosphosulfate reductase</fullName>
        <shortName evidence="4">APS reductase</shortName>
        <ecNumber evidence="4">1.8.4.10</ecNumber>
    </recommendedName>
    <alternativeName>
        <fullName evidence="4">5'-adenylylsulfate reductase</fullName>
    </alternativeName>
    <alternativeName>
        <fullName evidence="4">Thioredoxin-dependent 5'-adenylylsulfate reductase</fullName>
    </alternativeName>
</protein>
<name>A0A542E4B1_9MICO</name>
<dbReference type="PANTHER" id="PTHR46509:SF1">
    <property type="entry name" value="PHOSPHOADENOSINE PHOSPHOSULFATE REDUCTASE"/>
    <property type="match status" value="1"/>
</dbReference>
<dbReference type="NCBIfam" id="TIGR00434">
    <property type="entry name" value="cysH"/>
    <property type="match status" value="1"/>
</dbReference>
<evidence type="ECO:0000256" key="4">
    <source>
        <dbReference type="HAMAP-Rule" id="MF_00063"/>
    </source>
</evidence>
<feature type="active site" description="Nucleophile; cysteine thiosulfonate intermediate" evidence="4">
    <location>
        <position position="250"/>
    </location>
</feature>
<dbReference type="Proteomes" id="UP000317893">
    <property type="component" value="Unassembled WGS sequence"/>
</dbReference>
<keyword evidence="4" id="KW-0411">Iron-sulfur</keyword>
<dbReference type="EMBL" id="VFMN01000001">
    <property type="protein sequence ID" value="TQJ10183.1"/>
    <property type="molecule type" value="Genomic_DNA"/>
</dbReference>
<dbReference type="NCBIfam" id="NF002537">
    <property type="entry name" value="PRK02090.1"/>
    <property type="match status" value="1"/>
</dbReference>
<dbReference type="InterPro" id="IPR004511">
    <property type="entry name" value="PAPS/APS_Rdtase"/>
</dbReference>
<evidence type="ECO:0000256" key="1">
    <source>
        <dbReference type="ARBA" id="ARBA00009732"/>
    </source>
</evidence>
<keyword evidence="2 4" id="KW-0560">Oxidoreductase</keyword>
<dbReference type="GO" id="GO:0019379">
    <property type="term" value="P:sulfate assimilation, phosphoadenylyl sulfate reduction by phosphoadenylyl-sulfate reductase (thioredoxin)"/>
    <property type="evidence" value="ECO:0007669"/>
    <property type="project" value="UniProtKB-UniRule"/>
</dbReference>